<gene>
    <name evidence="1" type="ORF">Vbra_22207</name>
</gene>
<evidence type="ECO:0000313" key="2">
    <source>
        <dbReference type="Proteomes" id="UP000041254"/>
    </source>
</evidence>
<accession>A0A0G4GD07</accession>
<dbReference type="EMBL" id="CDMY01000626">
    <property type="protein sequence ID" value="CEM27065.1"/>
    <property type="molecule type" value="Genomic_DNA"/>
</dbReference>
<sequence>MLPRSGGPSTPLAVCEAFLDALVLGDGRSRASLPLHERRQEVDMLAPLITASLEALSADPSYVVDSVPTDVLIRTLKSCAMFASASSHPCLKAFRTVAPLYLDHLTAILPALPPTQAVDLAYVTSRAFRVPPRRRKTKRDPRLMESISKWVRALLSYLTNADNISCMPMRERALMVFAAGELYHRCPGTVRESLSDAVAAIDGEALVEGDWKWDRTMLKYVGQIAQAADRFGVIDQGVRRGIATKALNDTEGFLAACSERPRHLAALLQVMYAPLLPFAAPAFVDLADTALMQSLQSHPTFYCSNVKGTWLLLAARATVNKAGEVKRKLMNALLDAKEEPIPQQVHGGVLVSLFEVTAREQEDSGDGTVERFRSLLADVAMARMGKLRGSEREALKGILEKERKYGKTDEERALLAMLRVGGEVGLVQWAVNMWRWRGGEKPTQEGFARWTERLRDGTELTEEEREGLIPLLWLCSQHTNVSAALHVPLLERIIKEDKRQALSIHEAMSAVSIVRHSEALMAAAEAPGTGPFIRHFTVDRIQSPPWTTRTALRYITAMLHQVLPFPQPDLRPHLDALAMQGEQLLDRANAGGEGNMCETRDICRFVNVCVEGNVGDVTGILSKGMLALGRWWHDRRRDGDVTVGIMLERVEEILCDRAMRHAKGSNAMSSAFGRMMAQLALASAETNHRPIKGTLANVLRANVRRVCRALDRVTSRTTIPLRTLVDLAVALAALNVTDARYLRSLRSELVPVRRQIEARQADSPLLPDLAIALSIMALGDEQQGDETAAACDEARWCLEAIEGSVSQWAREGQDKGEVAMLLEAYRTAGVGQPELIETLEASASPHPHRRPPPHL</sequence>
<evidence type="ECO:0000313" key="1">
    <source>
        <dbReference type="EMBL" id="CEM27065.1"/>
    </source>
</evidence>
<dbReference type="AlphaFoldDB" id="A0A0G4GD07"/>
<organism evidence="1 2">
    <name type="scientific">Vitrella brassicaformis (strain CCMP3155)</name>
    <dbReference type="NCBI Taxonomy" id="1169540"/>
    <lineage>
        <taxon>Eukaryota</taxon>
        <taxon>Sar</taxon>
        <taxon>Alveolata</taxon>
        <taxon>Colpodellida</taxon>
        <taxon>Vitrellaceae</taxon>
        <taxon>Vitrella</taxon>
    </lineage>
</organism>
<proteinExistence type="predicted"/>
<name>A0A0G4GD07_VITBC</name>
<dbReference type="VEuPathDB" id="CryptoDB:Vbra_22207"/>
<dbReference type="Proteomes" id="UP000041254">
    <property type="component" value="Unassembled WGS sequence"/>
</dbReference>
<dbReference type="InParanoid" id="A0A0G4GD07"/>
<keyword evidence="2" id="KW-1185">Reference proteome</keyword>
<protein>
    <submittedName>
        <fullName evidence="1">Uncharacterized protein</fullName>
    </submittedName>
</protein>
<reference evidence="1 2" key="1">
    <citation type="submission" date="2014-11" db="EMBL/GenBank/DDBJ databases">
        <authorList>
            <person name="Zhu J."/>
            <person name="Qi W."/>
            <person name="Song R."/>
        </authorList>
    </citation>
    <scope>NUCLEOTIDE SEQUENCE [LARGE SCALE GENOMIC DNA]</scope>
</reference>